<gene>
    <name evidence="8" type="ORF">D187_005403</name>
</gene>
<dbReference type="EC" id="2.1.1.72" evidence="2"/>
<accession>S9QSJ5</accession>
<keyword evidence="3" id="KW-0489">Methyltransferase</keyword>
<dbReference type="InterPro" id="IPR050953">
    <property type="entry name" value="N4_N6_ade-DNA_methylase"/>
</dbReference>
<dbReference type="PANTHER" id="PTHR33841">
    <property type="entry name" value="DNA METHYLTRANSFERASE YEEA-RELATED"/>
    <property type="match status" value="1"/>
</dbReference>
<dbReference type="Proteomes" id="UP000011682">
    <property type="component" value="Unassembled WGS sequence"/>
</dbReference>
<dbReference type="PRINTS" id="PR00507">
    <property type="entry name" value="N12N6MTFRASE"/>
</dbReference>
<evidence type="ECO:0000256" key="3">
    <source>
        <dbReference type="ARBA" id="ARBA00022603"/>
    </source>
</evidence>
<evidence type="ECO:0000259" key="7">
    <source>
        <dbReference type="Pfam" id="PF07669"/>
    </source>
</evidence>
<evidence type="ECO:0000256" key="4">
    <source>
        <dbReference type="ARBA" id="ARBA00022679"/>
    </source>
</evidence>
<feature type="domain" description="Type II methyltransferase M.TaqI-like" evidence="7">
    <location>
        <begin position="431"/>
        <end position="668"/>
    </location>
</feature>
<keyword evidence="5" id="KW-0949">S-adenosyl-L-methionine</keyword>
<evidence type="ECO:0000256" key="5">
    <source>
        <dbReference type="ARBA" id="ARBA00022691"/>
    </source>
</evidence>
<reference evidence="8" key="1">
    <citation type="submission" date="2013-05" db="EMBL/GenBank/DDBJ databases">
        <title>Genome assembly of Cystobacter fuscus DSM 2262.</title>
        <authorList>
            <person name="Sharma G."/>
            <person name="Khatri I."/>
            <person name="Kaur C."/>
            <person name="Mayilraj S."/>
            <person name="Subramanian S."/>
        </authorList>
    </citation>
    <scope>NUCLEOTIDE SEQUENCE [LARGE SCALE GENOMIC DNA]</scope>
    <source>
        <strain evidence="8">DSM 2262</strain>
    </source>
</reference>
<evidence type="ECO:0000256" key="6">
    <source>
        <dbReference type="ARBA" id="ARBA00047942"/>
    </source>
</evidence>
<evidence type="ECO:0000256" key="1">
    <source>
        <dbReference type="ARBA" id="ARBA00006594"/>
    </source>
</evidence>
<dbReference type="Pfam" id="PF07669">
    <property type="entry name" value="Eco57I"/>
    <property type="match status" value="1"/>
</dbReference>
<evidence type="ECO:0000313" key="9">
    <source>
        <dbReference type="Proteomes" id="UP000011682"/>
    </source>
</evidence>
<sequence>MRMDVRGLRNLLEELEPGPAFIQHLGWSHPPKSAHAWQSMSLRGHALERRTVAELGNAVVLEVRSRGGLFPGARERELAYKELAKRHPEHLVVFVDGRRTKSLWWWARREQRTDPRTHVHLRGQPGGRLVEKVALLHDALGGQGRGQDEALAEVARGLREAMDTRPLISRLTQDLQHYHELLLRQHQVSDPSAWLLLQRMILLAFLRGKGLRAGSTEPPNPFLEVREGQSAYLSDRQMKALLFEGSAQDEEEARPEFDLTAETLHALFQFVERYSWSLEAVPAWEGDVTPDVVEECFARAVRSRHAGAVRPPPEVSRYLCEQAVHPVILDAIRRLTGIRFDRFDDLLLDLDTAVCRRLLHEVLPGLRLLDPSCGTGTRLKEALETLAAVHLAILHRIEAEEDEGLLAEVAPWRQAPGGPDYFIRKRILLRNLFGVDEDAVSVEVARSHLLLGLLSAAKRNARSNPLPSLEFNLLSGNALVGLTDTANERSQWVTQTVRPLLESYRASEEHRGPEALRDWIRGFRQKASEQLNDLLLEELWPHRTKRPLGREDIAALRPIHWCLDFGDVLEEHGGFDAILTIPPWEVLSGPGPVNDLLRRAHPHSTEGWGRAALYKFFIERAFHLLRPGGQAAMVVPSSFYSEQGSSGLRQWLLEQGAPRVVLGLSNEYHLFDEVHRSFKFCILAFGKDSPSESFEVAFRVDPREAIQREELDAFLHDSASRLTLTEELVRRLSPASLSIPELRSRDDLVISEKLMRFPSLATPGTPTERLALKIGPSRHRLRDVCQSHPGPRGLPLCGGRTIQQYGWDTSSVSFWVDEEKAHARLPLPEFAGERAYRLALRTIATSANRRTLIATVLPPHVLCDQSVMWENPAALVSWERFFLVALFNSFVLDYLVRQRLGGANILRSVLMTLPIPQLDASEARLLSVARRAARLICTTPDFDEAARDVGLRGHRDGAVEQVERMRLQAELEGLVAHLYTLEEVEFAHILSTFPLVPAAQRTAARNAYRDVTHGVIE</sequence>
<name>S9QSJ5_CYSF2</name>
<evidence type="ECO:0000256" key="2">
    <source>
        <dbReference type="ARBA" id="ARBA00011900"/>
    </source>
</evidence>
<proteinExistence type="inferred from homology"/>
<dbReference type="GO" id="GO:0032259">
    <property type="term" value="P:methylation"/>
    <property type="evidence" value="ECO:0007669"/>
    <property type="project" value="UniProtKB-KW"/>
</dbReference>
<dbReference type="InterPro" id="IPR029063">
    <property type="entry name" value="SAM-dependent_MTases_sf"/>
</dbReference>
<dbReference type="EMBL" id="ANAH02000004">
    <property type="protein sequence ID" value="EPX64269.1"/>
    <property type="molecule type" value="Genomic_DNA"/>
</dbReference>
<comment type="similarity">
    <text evidence="1">Belongs to the N(4)/N(6)-methyltransferase family.</text>
</comment>
<dbReference type="eggNOG" id="COG0827">
    <property type="taxonomic scope" value="Bacteria"/>
</dbReference>
<organism evidence="8 9">
    <name type="scientific">Cystobacter fuscus (strain ATCC 25194 / DSM 2262 / NBRC 100088 / M29)</name>
    <dbReference type="NCBI Taxonomy" id="1242864"/>
    <lineage>
        <taxon>Bacteria</taxon>
        <taxon>Pseudomonadati</taxon>
        <taxon>Myxococcota</taxon>
        <taxon>Myxococcia</taxon>
        <taxon>Myxococcales</taxon>
        <taxon>Cystobacterineae</taxon>
        <taxon>Archangiaceae</taxon>
        <taxon>Cystobacter</taxon>
    </lineage>
</organism>
<evidence type="ECO:0000313" key="8">
    <source>
        <dbReference type="EMBL" id="EPX64269.1"/>
    </source>
</evidence>
<dbReference type="eggNOG" id="COG1002">
    <property type="taxonomic scope" value="Bacteria"/>
</dbReference>
<keyword evidence="4" id="KW-0808">Transferase</keyword>
<dbReference type="Gene3D" id="3.40.50.150">
    <property type="entry name" value="Vaccinia Virus protein VP39"/>
    <property type="match status" value="1"/>
</dbReference>
<dbReference type="GO" id="GO:0009007">
    <property type="term" value="F:site-specific DNA-methyltransferase (adenine-specific) activity"/>
    <property type="evidence" value="ECO:0007669"/>
    <property type="project" value="UniProtKB-EC"/>
</dbReference>
<comment type="catalytic activity">
    <reaction evidence="6">
        <text>a 2'-deoxyadenosine in DNA + S-adenosyl-L-methionine = an N(6)-methyl-2'-deoxyadenosine in DNA + S-adenosyl-L-homocysteine + H(+)</text>
        <dbReference type="Rhea" id="RHEA:15197"/>
        <dbReference type="Rhea" id="RHEA-COMP:12418"/>
        <dbReference type="Rhea" id="RHEA-COMP:12419"/>
        <dbReference type="ChEBI" id="CHEBI:15378"/>
        <dbReference type="ChEBI" id="CHEBI:57856"/>
        <dbReference type="ChEBI" id="CHEBI:59789"/>
        <dbReference type="ChEBI" id="CHEBI:90615"/>
        <dbReference type="ChEBI" id="CHEBI:90616"/>
        <dbReference type="EC" id="2.1.1.72"/>
    </reaction>
</comment>
<keyword evidence="9" id="KW-1185">Reference proteome</keyword>
<dbReference type="AlphaFoldDB" id="S9QSJ5"/>
<dbReference type="InterPro" id="IPR011639">
    <property type="entry name" value="MethylTrfase_TaqI-like_dom"/>
</dbReference>
<dbReference type="PANTHER" id="PTHR33841:SF5">
    <property type="entry name" value="DNA METHYLASE (MODIFICATION METHYLASE) (METHYLTRANSFERASE)-RELATED"/>
    <property type="match status" value="1"/>
</dbReference>
<dbReference type="GO" id="GO:0006304">
    <property type="term" value="P:DNA modification"/>
    <property type="evidence" value="ECO:0007669"/>
    <property type="project" value="InterPro"/>
</dbReference>
<protein>
    <recommendedName>
        <fullName evidence="2">site-specific DNA-methyltransferase (adenine-specific)</fullName>
        <ecNumber evidence="2">2.1.1.72</ecNumber>
    </recommendedName>
</protein>
<dbReference type="SUPFAM" id="SSF53335">
    <property type="entry name" value="S-adenosyl-L-methionine-dependent methyltransferases"/>
    <property type="match status" value="1"/>
</dbReference>
<comment type="caution">
    <text evidence="8">The sequence shown here is derived from an EMBL/GenBank/DDBJ whole genome shotgun (WGS) entry which is preliminary data.</text>
</comment>